<keyword evidence="2" id="KW-1185">Reference proteome</keyword>
<sequence length="479" mass="50515">MKRDLLYLGAGGEHWLRPGAEAARSAVVVVADFVEEAPIRATLPRLGGRDLAALVARRLQQEFRETGYRTAYRIGPGRTPKTVDWLFLGLPVAHTLDAHLRPLAESGRAIAGVWTVSLLAGAWVRAAGKPPPALLVVLPTPAGLRHVFLEHGQPVLSRLIAPASDAGAQADELERTVQYLYNARLVERGAEIPLWAWDMDGEQATALAVPGVRAEPTPAARGLPDPVRCGVEALFALALRRPPAVQLAPEPLRLHHHAARARRAIAAAGALVAAGLLATAAQQWLDARALRREGAALAAQAEAKRQELAAIDARYKAVGADAQGVRDALAAFDALIAPAPSLREGLTLASLGFQASPAYVLERLHWRFADAQPVAAATGDGDAAVCPPPPEPAATDAADAGALRAGIALEGMLAAELALRAAVDARRRFEAAYAGRDAVRLTTPKPPIDASGGGVIRGGGETQADERRFAYCLVWEGRP</sequence>
<dbReference type="RefSeq" id="WP_189766607.1">
    <property type="nucleotide sequence ID" value="NZ_BNCF01000004.1"/>
</dbReference>
<accession>A0A918YZ93</accession>
<name>A0A918YZ93_9GAMM</name>
<reference evidence="1" key="2">
    <citation type="submission" date="2020-09" db="EMBL/GenBank/DDBJ databases">
        <authorList>
            <person name="Sun Q."/>
            <person name="Kim S."/>
        </authorList>
    </citation>
    <scope>NUCLEOTIDE SEQUENCE</scope>
    <source>
        <strain evidence="1">KCTC 32020</strain>
    </source>
</reference>
<dbReference type="EMBL" id="BNCF01000004">
    <property type="protein sequence ID" value="GHE29940.1"/>
    <property type="molecule type" value="Genomic_DNA"/>
</dbReference>
<reference evidence="1" key="1">
    <citation type="journal article" date="2014" name="Int. J. Syst. Evol. Microbiol.">
        <title>Complete genome sequence of Corynebacterium casei LMG S-19264T (=DSM 44701T), isolated from a smear-ripened cheese.</title>
        <authorList>
            <consortium name="US DOE Joint Genome Institute (JGI-PGF)"/>
            <person name="Walter F."/>
            <person name="Albersmeier A."/>
            <person name="Kalinowski J."/>
            <person name="Ruckert C."/>
        </authorList>
    </citation>
    <scope>NUCLEOTIDE SEQUENCE</scope>
    <source>
        <strain evidence="1">KCTC 32020</strain>
    </source>
</reference>
<organism evidence="1 2">
    <name type="scientific">Vulcaniibacterium thermophilum</name>
    <dbReference type="NCBI Taxonomy" id="1169913"/>
    <lineage>
        <taxon>Bacteria</taxon>
        <taxon>Pseudomonadati</taxon>
        <taxon>Pseudomonadota</taxon>
        <taxon>Gammaproteobacteria</taxon>
        <taxon>Lysobacterales</taxon>
        <taxon>Lysobacteraceae</taxon>
        <taxon>Vulcaniibacterium</taxon>
    </lineage>
</organism>
<evidence type="ECO:0000313" key="2">
    <source>
        <dbReference type="Proteomes" id="UP000636453"/>
    </source>
</evidence>
<gene>
    <name evidence="1" type="ORF">GCM10007167_09760</name>
</gene>
<protein>
    <submittedName>
        <fullName evidence="1">Uncharacterized protein</fullName>
    </submittedName>
</protein>
<dbReference type="AlphaFoldDB" id="A0A918YZ93"/>
<dbReference type="Proteomes" id="UP000636453">
    <property type="component" value="Unassembled WGS sequence"/>
</dbReference>
<proteinExistence type="predicted"/>
<evidence type="ECO:0000313" key="1">
    <source>
        <dbReference type="EMBL" id="GHE29940.1"/>
    </source>
</evidence>
<comment type="caution">
    <text evidence="1">The sequence shown here is derived from an EMBL/GenBank/DDBJ whole genome shotgun (WGS) entry which is preliminary data.</text>
</comment>